<dbReference type="PROSITE" id="PS51819">
    <property type="entry name" value="VOC"/>
    <property type="match status" value="1"/>
</dbReference>
<dbReference type="Gene3D" id="3.10.180.10">
    <property type="entry name" value="2,3-Dihydroxybiphenyl 1,2-Dioxygenase, domain 1"/>
    <property type="match status" value="1"/>
</dbReference>
<gene>
    <name evidence="6" type="ORF">GCM10007315_26990</name>
</gene>
<dbReference type="InterPro" id="IPR004360">
    <property type="entry name" value="Glyas_Fos-R_dOase_dom"/>
</dbReference>
<sequence>MRMLYTMMRVSDLERALAFYTGPMQMRLIRQEDYPEGRFTLAFLGFEQPGESLIELTYNWDSGDYSLGTAWGHITFGVPDVAATCARLAAMGVPILRQAGPMTHAAKGQSHREIIAFVEDPDGHRLELVQTA</sequence>
<dbReference type="EMBL" id="BMYJ01000008">
    <property type="protein sequence ID" value="GHC61541.1"/>
    <property type="molecule type" value="Genomic_DNA"/>
</dbReference>
<proteinExistence type="predicted"/>
<dbReference type="Proteomes" id="UP000638981">
    <property type="component" value="Unassembled WGS sequence"/>
</dbReference>
<dbReference type="PANTHER" id="PTHR46036:SF5">
    <property type="entry name" value="LACTOYLGLUTATHIONE LYASE"/>
    <property type="match status" value="1"/>
</dbReference>
<name>A0A918TW16_9RHOB</name>
<dbReference type="AlphaFoldDB" id="A0A918TW16"/>
<reference evidence="6" key="2">
    <citation type="submission" date="2020-09" db="EMBL/GenBank/DDBJ databases">
        <authorList>
            <person name="Sun Q."/>
            <person name="Kim S."/>
        </authorList>
    </citation>
    <scope>NUCLEOTIDE SEQUENCE</scope>
    <source>
        <strain evidence="6">KCTC 23310</strain>
    </source>
</reference>
<protein>
    <recommendedName>
        <fullName evidence="2">Aldoketomutase</fullName>
    </recommendedName>
    <alternativeName>
        <fullName evidence="1">Ketone-aldehyde mutase</fullName>
    </alternativeName>
    <alternativeName>
        <fullName evidence="3">Methylglyoxalase</fullName>
    </alternativeName>
    <alternativeName>
        <fullName evidence="4">S-D-lactoylglutathione methylglyoxal lyase</fullName>
    </alternativeName>
</protein>
<feature type="domain" description="VOC" evidence="5">
    <location>
        <begin position="2"/>
        <end position="131"/>
    </location>
</feature>
<dbReference type="PANTHER" id="PTHR46036">
    <property type="entry name" value="LACTOYLGLUTATHIONE LYASE"/>
    <property type="match status" value="1"/>
</dbReference>
<evidence type="ECO:0000256" key="3">
    <source>
        <dbReference type="ARBA" id="ARBA00032460"/>
    </source>
</evidence>
<organism evidence="6 7">
    <name type="scientific">Neogemmobacter tilapiae</name>
    <dbReference type="NCBI Taxonomy" id="875041"/>
    <lineage>
        <taxon>Bacteria</taxon>
        <taxon>Pseudomonadati</taxon>
        <taxon>Pseudomonadota</taxon>
        <taxon>Alphaproteobacteria</taxon>
        <taxon>Rhodobacterales</taxon>
        <taxon>Paracoccaceae</taxon>
        <taxon>Neogemmobacter</taxon>
    </lineage>
</organism>
<evidence type="ECO:0000313" key="6">
    <source>
        <dbReference type="EMBL" id="GHC61541.1"/>
    </source>
</evidence>
<dbReference type="GO" id="GO:0005737">
    <property type="term" value="C:cytoplasm"/>
    <property type="evidence" value="ECO:0007669"/>
    <property type="project" value="TreeGrafter"/>
</dbReference>
<dbReference type="GO" id="GO:0004462">
    <property type="term" value="F:lactoylglutathione lyase activity"/>
    <property type="evidence" value="ECO:0007669"/>
    <property type="project" value="TreeGrafter"/>
</dbReference>
<reference evidence="6" key="1">
    <citation type="journal article" date="2014" name="Int. J. Syst. Evol. Microbiol.">
        <title>Complete genome sequence of Corynebacterium casei LMG S-19264T (=DSM 44701T), isolated from a smear-ripened cheese.</title>
        <authorList>
            <consortium name="US DOE Joint Genome Institute (JGI-PGF)"/>
            <person name="Walter F."/>
            <person name="Albersmeier A."/>
            <person name="Kalinowski J."/>
            <person name="Ruckert C."/>
        </authorList>
    </citation>
    <scope>NUCLEOTIDE SEQUENCE</scope>
    <source>
        <strain evidence="6">KCTC 23310</strain>
    </source>
</reference>
<evidence type="ECO:0000313" key="7">
    <source>
        <dbReference type="Proteomes" id="UP000638981"/>
    </source>
</evidence>
<dbReference type="RefSeq" id="WP_189412215.1">
    <property type="nucleotide sequence ID" value="NZ_BMYJ01000008.1"/>
</dbReference>
<dbReference type="SUPFAM" id="SSF54593">
    <property type="entry name" value="Glyoxalase/Bleomycin resistance protein/Dihydroxybiphenyl dioxygenase"/>
    <property type="match status" value="1"/>
</dbReference>
<dbReference type="InterPro" id="IPR037523">
    <property type="entry name" value="VOC_core"/>
</dbReference>
<evidence type="ECO:0000259" key="5">
    <source>
        <dbReference type="PROSITE" id="PS51819"/>
    </source>
</evidence>
<dbReference type="GO" id="GO:0019243">
    <property type="term" value="P:methylglyoxal catabolic process to D-lactate via S-lactoyl-glutathione"/>
    <property type="evidence" value="ECO:0007669"/>
    <property type="project" value="TreeGrafter"/>
</dbReference>
<evidence type="ECO:0000256" key="4">
    <source>
        <dbReference type="ARBA" id="ARBA00033298"/>
    </source>
</evidence>
<dbReference type="InterPro" id="IPR029068">
    <property type="entry name" value="Glyas_Bleomycin-R_OHBP_Dase"/>
</dbReference>
<accession>A0A918TW16</accession>
<dbReference type="Pfam" id="PF00903">
    <property type="entry name" value="Glyoxalase"/>
    <property type="match status" value="1"/>
</dbReference>
<keyword evidence="7" id="KW-1185">Reference proteome</keyword>
<comment type="caution">
    <text evidence="6">The sequence shown here is derived from an EMBL/GenBank/DDBJ whole genome shotgun (WGS) entry which is preliminary data.</text>
</comment>
<evidence type="ECO:0000256" key="1">
    <source>
        <dbReference type="ARBA" id="ARBA00030291"/>
    </source>
</evidence>
<evidence type="ECO:0000256" key="2">
    <source>
        <dbReference type="ARBA" id="ARBA00030892"/>
    </source>
</evidence>
<keyword evidence="6" id="KW-0456">Lyase</keyword>